<evidence type="ECO:0000256" key="6">
    <source>
        <dbReference type="ARBA" id="ARBA00023136"/>
    </source>
</evidence>
<evidence type="ECO:0000259" key="8">
    <source>
        <dbReference type="Pfam" id="PF00884"/>
    </source>
</evidence>
<evidence type="ECO:0000313" key="9">
    <source>
        <dbReference type="EMBL" id="QNO14662.1"/>
    </source>
</evidence>
<dbReference type="KEGG" id="acae:HYG86_07610"/>
<dbReference type="InterPro" id="IPR017850">
    <property type="entry name" value="Alkaline_phosphatase_core_sf"/>
</dbReference>
<feature type="transmembrane region" description="Helical" evidence="7">
    <location>
        <begin position="7"/>
        <end position="27"/>
    </location>
</feature>
<evidence type="ECO:0000313" key="10">
    <source>
        <dbReference type="Proteomes" id="UP000516160"/>
    </source>
</evidence>
<keyword evidence="9" id="KW-0378">Hydrolase</keyword>
<dbReference type="GO" id="GO:0016740">
    <property type="term" value="F:transferase activity"/>
    <property type="evidence" value="ECO:0007669"/>
    <property type="project" value="UniProtKB-KW"/>
</dbReference>
<dbReference type="SUPFAM" id="SSF53649">
    <property type="entry name" value="Alkaline phosphatase-like"/>
    <property type="match status" value="1"/>
</dbReference>
<keyword evidence="10" id="KW-1185">Reference proteome</keyword>
<feature type="transmembrane region" description="Helical" evidence="7">
    <location>
        <begin position="63"/>
        <end position="86"/>
    </location>
</feature>
<dbReference type="Pfam" id="PF00884">
    <property type="entry name" value="Sulfatase"/>
    <property type="match status" value="1"/>
</dbReference>
<dbReference type="AlphaFoldDB" id="A0A7G9W7K0"/>
<dbReference type="InterPro" id="IPR050448">
    <property type="entry name" value="OpgB/LTA_synthase_biosynth"/>
</dbReference>
<sequence>MSKFTKHLYLFFYFNISLVFMELILRSTTSGDVFSMGFIISCLFSIPVSLVFFQLCNFFKDKFILFFSTLLLAISGFIYSTQLIYFNIFRTYYNIYSAGNAGQAVVFWRDALDVSLSNIHWIFLLLLPALLAIFVSKKYKIFVKVKGYTLGLLSFYLVFYIILFQLGGIGVVYLSGHGTNSAYDLYFKNSNPLVSVQKLGLITSMRIDFQRTVTGWSPVLDVYMPEPEPISPDGDETEIGYNVLDIDFDKLILGEEEDTIRKMHEYFKHVQPSAKNDYTGKFEGYNLILLTAESFAPYAVHKEITPTLYKMVHQGYNFTNFYVPLWDVSTTDGEYVALTGLIPKSGVWSFYHSRNNNLPFVMGKQFRDLGYKTVAYHNHTYNYYRRDLSHPNMGYEYKGIGNGLDVKKVWPASDLEMMEKTVSEYINNEPFHAYYMTVSGHLQYNFYGNSMANKNRHFVNDLPYSTQAQAYLATQIELDRALEYLLAKLDEAGIADKTLIALSSDHYPYGLDDEVIDELSGYEIEKHFDLYKSTFIVYTKGMEPKTISTPSSSLDIVPTLSNLLGLEYDSRLLMGRDIFSDSDPLVIFRDHSFITDKGRYNAITGEFIPNTGMNVNKDYIDKISRIVNNKFYFSTQILDHDYYGKVLEGF</sequence>
<dbReference type="RefSeq" id="WP_213168540.1">
    <property type="nucleotide sequence ID" value="NZ_CP058559.1"/>
</dbReference>
<evidence type="ECO:0000256" key="3">
    <source>
        <dbReference type="ARBA" id="ARBA00022475"/>
    </source>
</evidence>
<protein>
    <submittedName>
        <fullName evidence="9">Sulfatase-like hydrolase/transferase</fullName>
    </submittedName>
</protein>
<keyword evidence="4 7" id="KW-0812">Transmembrane</keyword>
<keyword evidence="6 7" id="KW-0472">Membrane</keyword>
<keyword evidence="3" id="KW-1003">Cell membrane</keyword>
<evidence type="ECO:0000256" key="2">
    <source>
        <dbReference type="ARBA" id="ARBA00004936"/>
    </source>
</evidence>
<dbReference type="GO" id="GO:0005886">
    <property type="term" value="C:plasma membrane"/>
    <property type="evidence" value="ECO:0007669"/>
    <property type="project" value="UniProtKB-SubCell"/>
</dbReference>
<organism evidence="9 10">
    <name type="scientific">Alkalicella caledoniensis</name>
    <dbReference type="NCBI Taxonomy" id="2731377"/>
    <lineage>
        <taxon>Bacteria</taxon>
        <taxon>Bacillati</taxon>
        <taxon>Bacillota</taxon>
        <taxon>Clostridia</taxon>
        <taxon>Eubacteriales</taxon>
        <taxon>Proteinivoracaceae</taxon>
        <taxon>Alkalicella</taxon>
    </lineage>
</organism>
<evidence type="ECO:0000256" key="5">
    <source>
        <dbReference type="ARBA" id="ARBA00022989"/>
    </source>
</evidence>
<evidence type="ECO:0000256" key="1">
    <source>
        <dbReference type="ARBA" id="ARBA00004651"/>
    </source>
</evidence>
<comment type="subcellular location">
    <subcellularLocation>
        <location evidence="1">Cell membrane</location>
        <topology evidence="1">Multi-pass membrane protein</topology>
    </subcellularLocation>
</comment>
<keyword evidence="5 7" id="KW-1133">Transmembrane helix</keyword>
<evidence type="ECO:0000256" key="7">
    <source>
        <dbReference type="SAM" id="Phobius"/>
    </source>
</evidence>
<dbReference type="Gene3D" id="3.30.1120.170">
    <property type="match status" value="1"/>
</dbReference>
<name>A0A7G9W7K0_ALKCA</name>
<keyword evidence="9" id="KW-0808">Transferase</keyword>
<dbReference type="Gene3D" id="3.40.720.10">
    <property type="entry name" value="Alkaline Phosphatase, subunit A"/>
    <property type="match status" value="1"/>
</dbReference>
<feature type="domain" description="Sulfatase N-terminal" evidence="8">
    <location>
        <begin position="286"/>
        <end position="565"/>
    </location>
</feature>
<comment type="pathway">
    <text evidence="2">Cell wall biogenesis; lipoteichoic acid biosynthesis.</text>
</comment>
<accession>A0A7G9W7K0</accession>
<dbReference type="InterPro" id="IPR000917">
    <property type="entry name" value="Sulfatase_N"/>
</dbReference>
<evidence type="ECO:0000256" key="4">
    <source>
        <dbReference type="ARBA" id="ARBA00022692"/>
    </source>
</evidence>
<feature type="transmembrane region" description="Helical" evidence="7">
    <location>
        <begin position="119"/>
        <end position="136"/>
    </location>
</feature>
<feature type="transmembrane region" description="Helical" evidence="7">
    <location>
        <begin position="148"/>
        <end position="174"/>
    </location>
</feature>
<dbReference type="Proteomes" id="UP000516160">
    <property type="component" value="Chromosome"/>
</dbReference>
<dbReference type="EMBL" id="CP058559">
    <property type="protein sequence ID" value="QNO14662.1"/>
    <property type="molecule type" value="Genomic_DNA"/>
</dbReference>
<gene>
    <name evidence="9" type="ORF">HYG86_07610</name>
</gene>
<reference evidence="9 10" key="1">
    <citation type="submission" date="2020-07" db="EMBL/GenBank/DDBJ databases">
        <title>Alkalicella. sp. LB2 genome.</title>
        <authorList>
            <person name="Postec A."/>
            <person name="Quemeneur M."/>
        </authorList>
    </citation>
    <scope>NUCLEOTIDE SEQUENCE [LARGE SCALE GENOMIC DNA]</scope>
    <source>
        <strain evidence="9 10">LB2</strain>
    </source>
</reference>
<dbReference type="GO" id="GO:0016787">
    <property type="term" value="F:hydrolase activity"/>
    <property type="evidence" value="ECO:0007669"/>
    <property type="project" value="UniProtKB-KW"/>
</dbReference>
<feature type="transmembrane region" description="Helical" evidence="7">
    <location>
        <begin position="33"/>
        <end position="56"/>
    </location>
</feature>
<dbReference type="PANTHER" id="PTHR47371:SF3">
    <property type="entry name" value="PHOSPHOGLYCEROL TRANSFERASE I"/>
    <property type="match status" value="1"/>
</dbReference>
<dbReference type="PANTHER" id="PTHR47371">
    <property type="entry name" value="LIPOTEICHOIC ACID SYNTHASE"/>
    <property type="match status" value="1"/>
</dbReference>
<proteinExistence type="predicted"/>
<dbReference type="CDD" id="cd16015">
    <property type="entry name" value="LTA_synthase"/>
    <property type="match status" value="1"/>
</dbReference>